<dbReference type="Gene3D" id="1.10.443.10">
    <property type="entry name" value="Intergrase catalytic core"/>
    <property type="match status" value="1"/>
</dbReference>
<dbReference type="Proteomes" id="UP000069030">
    <property type="component" value="Chromosome"/>
</dbReference>
<dbReference type="CDD" id="cd01185">
    <property type="entry name" value="INTN1_C_like"/>
    <property type="match status" value="1"/>
</dbReference>
<dbReference type="GO" id="GO:0015074">
    <property type="term" value="P:DNA integration"/>
    <property type="evidence" value="ECO:0007669"/>
    <property type="project" value="InterPro"/>
</dbReference>
<keyword evidence="3" id="KW-0233">DNA recombination</keyword>
<dbReference type="Pfam" id="PF00589">
    <property type="entry name" value="Phage_integrase"/>
    <property type="match status" value="1"/>
</dbReference>
<organism evidence="5 6">
    <name type="scientific">Myroides odoratimimus</name>
    <dbReference type="NCBI Taxonomy" id="76832"/>
    <lineage>
        <taxon>Bacteria</taxon>
        <taxon>Pseudomonadati</taxon>
        <taxon>Bacteroidota</taxon>
        <taxon>Flavobacteriia</taxon>
        <taxon>Flavobacteriales</taxon>
        <taxon>Flavobacteriaceae</taxon>
        <taxon>Myroides</taxon>
    </lineage>
</organism>
<dbReference type="RefSeq" id="WP_058699136.1">
    <property type="nucleotide sequence ID" value="NZ_CP013690.1"/>
</dbReference>
<proteinExistence type="inferred from homology"/>
<evidence type="ECO:0000256" key="3">
    <source>
        <dbReference type="ARBA" id="ARBA00023172"/>
    </source>
</evidence>
<dbReference type="Pfam" id="PF17293">
    <property type="entry name" value="Arm-DNA-bind_5"/>
    <property type="match status" value="1"/>
</dbReference>
<dbReference type="GO" id="GO:0003677">
    <property type="term" value="F:DNA binding"/>
    <property type="evidence" value="ECO:0007669"/>
    <property type="project" value="UniProtKB-KW"/>
</dbReference>
<evidence type="ECO:0000256" key="2">
    <source>
        <dbReference type="ARBA" id="ARBA00023125"/>
    </source>
</evidence>
<dbReference type="InterPro" id="IPR050090">
    <property type="entry name" value="Tyrosine_recombinase_XerCD"/>
</dbReference>
<gene>
    <name evidence="5" type="ORF">AS202_03510</name>
</gene>
<evidence type="ECO:0000259" key="4">
    <source>
        <dbReference type="PROSITE" id="PS51898"/>
    </source>
</evidence>
<evidence type="ECO:0000313" key="5">
    <source>
        <dbReference type="EMBL" id="ALU25281.1"/>
    </source>
</evidence>
<feature type="domain" description="Tyr recombinase" evidence="4">
    <location>
        <begin position="231"/>
        <end position="398"/>
    </location>
</feature>
<dbReference type="InterPro" id="IPR013762">
    <property type="entry name" value="Integrase-like_cat_sf"/>
</dbReference>
<dbReference type="SUPFAM" id="SSF56349">
    <property type="entry name" value="DNA breaking-rejoining enzymes"/>
    <property type="match status" value="1"/>
</dbReference>
<dbReference type="InterPro" id="IPR010998">
    <property type="entry name" value="Integrase_recombinase_N"/>
</dbReference>
<dbReference type="PROSITE" id="PS51898">
    <property type="entry name" value="TYR_RECOMBINASE"/>
    <property type="match status" value="1"/>
</dbReference>
<dbReference type="InterPro" id="IPR002104">
    <property type="entry name" value="Integrase_catalytic"/>
</dbReference>
<dbReference type="EMBL" id="CP013690">
    <property type="protein sequence ID" value="ALU25281.1"/>
    <property type="molecule type" value="Genomic_DNA"/>
</dbReference>
<dbReference type="InterPro" id="IPR035386">
    <property type="entry name" value="Arm-DNA-bind_5"/>
</dbReference>
<sequence>MSTKNIQEVIYSPVHAPQKKVREFVNKISKKVILKKENRRVDGTCPLYIQVFLNGERKLIPLRICVVEDCFDKIKQRVKRKHKEYLDLNLIIEKVLAELNEIEVAYRLSKRLLTLPLLMNEYENPSAQYDFLTFYESELEKEKKVLAPASYVQQRAVLRKLRRYKERILFHEFTEDFMQEAIHYFKTKEKNSHNTISTLTKNVKKYLSRANKQGLWAPMHSTEIPHKSMRGTINFLTALEINSIYDYYKSEFIQYPHKVAAAKFLFSCFTGLRISDIEQLSVDKVVNNETLLVLPMVKGGKFLQMKLNDVAKSLVLDGFIFEQMSKAHLRNHVHSICTLVGIKKRVNYHMSRHSFATNFLMQGGRVEVLQRLMGHSSLQMTMVYVHIVQDVVNDQIMLMDNIIKKVDKEKPAE</sequence>
<evidence type="ECO:0000256" key="1">
    <source>
        <dbReference type="ARBA" id="ARBA00008857"/>
    </source>
</evidence>
<accession>A0AAI8G426</accession>
<dbReference type="Gene3D" id="1.10.150.130">
    <property type="match status" value="1"/>
</dbReference>
<comment type="similarity">
    <text evidence="1">Belongs to the 'phage' integrase family.</text>
</comment>
<keyword evidence="2" id="KW-0238">DNA-binding</keyword>
<evidence type="ECO:0000313" key="6">
    <source>
        <dbReference type="Proteomes" id="UP000069030"/>
    </source>
</evidence>
<reference evidence="5 6" key="1">
    <citation type="journal article" date="2016" name="J. Zhejiang Univ. Sci. B">
        <title>Antibiotic resistance mechanisms of Myroides sp.</title>
        <authorList>
            <person name="Hu S."/>
            <person name="Yuan S."/>
            <person name="Qu H."/>
            <person name="Jiang T."/>
            <person name="Zhou Y."/>
            <person name="Wang M."/>
            <person name="Ming D."/>
        </authorList>
    </citation>
    <scope>NUCLEOTIDE SEQUENCE [LARGE SCALE GENOMIC DNA]</scope>
    <source>
        <strain evidence="5 6">PR63039</strain>
    </source>
</reference>
<dbReference type="Pfam" id="PF13102">
    <property type="entry name" value="Phage_int_SAM_5"/>
    <property type="match status" value="1"/>
</dbReference>
<dbReference type="PANTHER" id="PTHR30349">
    <property type="entry name" value="PHAGE INTEGRASE-RELATED"/>
    <property type="match status" value="1"/>
</dbReference>
<protein>
    <recommendedName>
        <fullName evidence="4">Tyr recombinase domain-containing protein</fullName>
    </recommendedName>
</protein>
<dbReference type="InterPro" id="IPR011010">
    <property type="entry name" value="DNA_brk_join_enz"/>
</dbReference>
<dbReference type="GO" id="GO:0006310">
    <property type="term" value="P:DNA recombination"/>
    <property type="evidence" value="ECO:0007669"/>
    <property type="project" value="UniProtKB-KW"/>
</dbReference>
<dbReference type="KEGG" id="mod:AS202_03510"/>
<dbReference type="InterPro" id="IPR025269">
    <property type="entry name" value="SAM-like_dom"/>
</dbReference>
<dbReference type="PANTHER" id="PTHR30349:SF64">
    <property type="entry name" value="PROPHAGE INTEGRASE INTD-RELATED"/>
    <property type="match status" value="1"/>
</dbReference>
<name>A0AAI8G426_9FLAO</name>
<dbReference type="AlphaFoldDB" id="A0AAI8G426"/>